<name>X1NDL1_9ZZZZ</name>
<proteinExistence type="predicted"/>
<dbReference type="GO" id="GO:0008686">
    <property type="term" value="F:3,4-dihydroxy-2-butanone-4-phosphate synthase activity"/>
    <property type="evidence" value="ECO:0007669"/>
    <property type="project" value="InterPro"/>
</dbReference>
<dbReference type="GO" id="GO:0009231">
    <property type="term" value="P:riboflavin biosynthetic process"/>
    <property type="evidence" value="ECO:0007669"/>
    <property type="project" value="UniProtKB-UniPathway"/>
</dbReference>
<dbReference type="InterPro" id="IPR000422">
    <property type="entry name" value="DHBP_synthase_RibB"/>
</dbReference>
<sequence length="78" mass="8177">MFSRVKAAIKAFQERRFVIVYSEAEGEGDLCFPAQEVTAEAILTMAPPSPAAILVISSALGAANAIASCGITKPPSFF</sequence>
<dbReference type="AlphaFoldDB" id="X1NDL1"/>
<reference evidence="1" key="1">
    <citation type="journal article" date="2014" name="Front. Microbiol.">
        <title>High frequency of phylogenetically diverse reductive dehalogenase-homologous genes in deep subseafloor sedimentary metagenomes.</title>
        <authorList>
            <person name="Kawai M."/>
            <person name="Futagami T."/>
            <person name="Toyoda A."/>
            <person name="Takaki Y."/>
            <person name="Nishi S."/>
            <person name="Hori S."/>
            <person name="Arai W."/>
            <person name="Tsubouchi T."/>
            <person name="Morono Y."/>
            <person name="Uchiyama I."/>
            <person name="Ito T."/>
            <person name="Fujiyama A."/>
            <person name="Inagaki F."/>
            <person name="Takami H."/>
        </authorList>
    </citation>
    <scope>NUCLEOTIDE SEQUENCE</scope>
    <source>
        <strain evidence="1">Expedition CK06-06</strain>
    </source>
</reference>
<dbReference type="Gene3D" id="3.90.870.10">
    <property type="entry name" value="DHBP synthase"/>
    <property type="match status" value="1"/>
</dbReference>
<accession>X1NDL1</accession>
<organism evidence="1">
    <name type="scientific">marine sediment metagenome</name>
    <dbReference type="NCBI Taxonomy" id="412755"/>
    <lineage>
        <taxon>unclassified sequences</taxon>
        <taxon>metagenomes</taxon>
        <taxon>ecological metagenomes</taxon>
    </lineage>
</organism>
<dbReference type="SUPFAM" id="SSF55821">
    <property type="entry name" value="YrdC/RibB"/>
    <property type="match status" value="1"/>
</dbReference>
<dbReference type="EMBL" id="BARV01008146">
    <property type="protein sequence ID" value="GAI16759.1"/>
    <property type="molecule type" value="Genomic_DNA"/>
</dbReference>
<protein>
    <submittedName>
        <fullName evidence="1">Uncharacterized protein</fullName>
    </submittedName>
</protein>
<dbReference type="InterPro" id="IPR017945">
    <property type="entry name" value="DHBP_synth_RibB-like_a/b_dom"/>
</dbReference>
<dbReference type="UniPathway" id="UPA00275"/>
<gene>
    <name evidence="1" type="ORF">S06H3_16458</name>
</gene>
<dbReference type="Pfam" id="PF00926">
    <property type="entry name" value="DHBP_synthase"/>
    <property type="match status" value="1"/>
</dbReference>
<evidence type="ECO:0000313" key="1">
    <source>
        <dbReference type="EMBL" id="GAI16759.1"/>
    </source>
</evidence>
<comment type="caution">
    <text evidence="1">The sequence shown here is derived from an EMBL/GenBank/DDBJ whole genome shotgun (WGS) entry which is preliminary data.</text>
</comment>